<feature type="transmembrane region" description="Helical" evidence="9">
    <location>
        <begin position="331"/>
        <end position="350"/>
    </location>
</feature>
<keyword evidence="4" id="KW-0808">Transferase</keyword>
<organism evidence="11 12">
    <name type="scientific">Winogradskyella damuponensis</name>
    <dbReference type="NCBI Taxonomy" id="943939"/>
    <lineage>
        <taxon>Bacteria</taxon>
        <taxon>Pseudomonadati</taxon>
        <taxon>Bacteroidota</taxon>
        <taxon>Flavobacteriia</taxon>
        <taxon>Flavobacteriales</taxon>
        <taxon>Flavobacteriaceae</taxon>
        <taxon>Winogradskyella</taxon>
    </lineage>
</organism>
<dbReference type="SMART" id="SM00028">
    <property type="entry name" value="TPR"/>
    <property type="match status" value="4"/>
</dbReference>
<keyword evidence="6" id="KW-0418">Kinase</keyword>
<dbReference type="RefSeq" id="WP_344715707.1">
    <property type="nucleotide sequence ID" value="NZ_BAABCB010000029.1"/>
</dbReference>
<proteinExistence type="predicted"/>
<dbReference type="InterPro" id="IPR011990">
    <property type="entry name" value="TPR-like_helical_dom_sf"/>
</dbReference>
<evidence type="ECO:0000313" key="12">
    <source>
        <dbReference type="Proteomes" id="UP001501682"/>
    </source>
</evidence>
<feature type="domain" description="Signal transduction histidine kinase subgroup 2 dimerisation and phosphoacceptor" evidence="10">
    <location>
        <begin position="386"/>
        <end position="457"/>
    </location>
</feature>
<dbReference type="PANTHER" id="PTHR41523">
    <property type="entry name" value="TWO-COMPONENT SYSTEM SENSOR PROTEIN"/>
    <property type="match status" value="1"/>
</dbReference>
<keyword evidence="12" id="KW-1185">Reference proteome</keyword>
<comment type="catalytic activity">
    <reaction evidence="1">
        <text>ATP + protein L-histidine = ADP + protein N-phospho-L-histidine.</text>
        <dbReference type="EC" id="2.7.13.3"/>
    </reaction>
</comment>
<dbReference type="SUPFAM" id="SSF55874">
    <property type="entry name" value="ATPase domain of HSP90 chaperone/DNA topoisomerase II/histidine kinase"/>
    <property type="match status" value="1"/>
</dbReference>
<feature type="repeat" description="TPR" evidence="8">
    <location>
        <begin position="183"/>
        <end position="216"/>
    </location>
</feature>
<evidence type="ECO:0000256" key="2">
    <source>
        <dbReference type="ARBA" id="ARBA00012438"/>
    </source>
</evidence>
<keyword evidence="7" id="KW-0067">ATP-binding</keyword>
<dbReference type="SUPFAM" id="SSF48452">
    <property type="entry name" value="TPR-like"/>
    <property type="match status" value="1"/>
</dbReference>
<evidence type="ECO:0000256" key="4">
    <source>
        <dbReference type="ARBA" id="ARBA00022679"/>
    </source>
</evidence>
<evidence type="ECO:0000256" key="8">
    <source>
        <dbReference type="PROSITE-ProRule" id="PRU00339"/>
    </source>
</evidence>
<dbReference type="Gene3D" id="1.25.40.10">
    <property type="entry name" value="Tetratricopeptide repeat domain"/>
    <property type="match status" value="1"/>
</dbReference>
<reference evidence="12" key="1">
    <citation type="journal article" date="2019" name="Int. J. Syst. Evol. Microbiol.">
        <title>The Global Catalogue of Microorganisms (GCM) 10K type strain sequencing project: providing services to taxonomists for standard genome sequencing and annotation.</title>
        <authorList>
            <consortium name="The Broad Institute Genomics Platform"/>
            <consortium name="The Broad Institute Genome Sequencing Center for Infectious Disease"/>
            <person name="Wu L."/>
            <person name="Ma J."/>
        </authorList>
    </citation>
    <scope>NUCLEOTIDE SEQUENCE [LARGE SCALE GENOMIC DNA]</scope>
    <source>
        <strain evidence="12">JCM 17633</strain>
    </source>
</reference>
<evidence type="ECO:0000256" key="1">
    <source>
        <dbReference type="ARBA" id="ARBA00000085"/>
    </source>
</evidence>
<dbReference type="InterPro" id="IPR011495">
    <property type="entry name" value="Sig_transdc_His_kin_sub2_dim/P"/>
</dbReference>
<evidence type="ECO:0000313" key="11">
    <source>
        <dbReference type="EMBL" id="GAA4245771.1"/>
    </source>
</evidence>
<dbReference type="EMBL" id="BAABCB010000029">
    <property type="protein sequence ID" value="GAA4245771.1"/>
    <property type="molecule type" value="Genomic_DNA"/>
</dbReference>
<comment type="caution">
    <text evidence="11">The sequence shown here is derived from an EMBL/GenBank/DDBJ whole genome shotgun (WGS) entry which is preliminary data.</text>
</comment>
<keyword evidence="5" id="KW-0547">Nucleotide-binding</keyword>
<dbReference type="InterPro" id="IPR019734">
    <property type="entry name" value="TPR_rpt"/>
</dbReference>
<evidence type="ECO:0000256" key="7">
    <source>
        <dbReference type="ARBA" id="ARBA00022840"/>
    </source>
</evidence>
<dbReference type="Pfam" id="PF07568">
    <property type="entry name" value="HisKA_2"/>
    <property type="match status" value="1"/>
</dbReference>
<keyword evidence="8" id="KW-0802">TPR repeat</keyword>
<keyword evidence="9" id="KW-0472">Membrane</keyword>
<evidence type="ECO:0000259" key="10">
    <source>
        <dbReference type="Pfam" id="PF07568"/>
    </source>
</evidence>
<keyword evidence="3" id="KW-0597">Phosphoprotein</keyword>
<dbReference type="EC" id="2.7.13.3" evidence="2"/>
<dbReference type="Gene3D" id="3.30.565.10">
    <property type="entry name" value="Histidine kinase-like ATPase, C-terminal domain"/>
    <property type="match status" value="1"/>
</dbReference>
<evidence type="ECO:0000256" key="5">
    <source>
        <dbReference type="ARBA" id="ARBA00022741"/>
    </source>
</evidence>
<evidence type="ECO:0000256" key="3">
    <source>
        <dbReference type="ARBA" id="ARBA00022553"/>
    </source>
</evidence>
<keyword evidence="9" id="KW-1133">Transmembrane helix</keyword>
<evidence type="ECO:0000256" key="6">
    <source>
        <dbReference type="ARBA" id="ARBA00022777"/>
    </source>
</evidence>
<dbReference type="Pfam" id="PF13181">
    <property type="entry name" value="TPR_8"/>
    <property type="match status" value="1"/>
</dbReference>
<dbReference type="PANTHER" id="PTHR41523:SF8">
    <property type="entry name" value="ETHYLENE RESPONSE SENSOR PROTEIN"/>
    <property type="match status" value="1"/>
</dbReference>
<sequence length="575" mass="66937">MRVLFLILLFLNSIYCYTQSRNYDAFYKNIENNIFYHEHAKVLNEINFVLTNKPKNYSTEQIDNLKVLKVEVLVDANLLDEGLALSNEILSQNHLNDYHLTNLFIERALIFEITEDFSSAFENLTLAKKNIDKNEDLKKKYYATWLIRVSSWYRVQKKRNKSYQYALKAKQYADKNNDISKSSEAGTLLAFYYINKKNYDKAIQLFNKAIAVGKQLNNKISVTYLYLNLSSIYKKTDQEALAYKYIDSAFYHIKNTNYLEIKSASYLEKSEVFEAQNALDSALHFYKKAIEFEKAHNFNMKTIKMNEQNLDFELQKEKIHTEEIVTENKTLQQNLLLILIIAVVLFAFLIQENRRKKQIDKQKLIIEKDALELEKIVKDKTFLIHEINHRVKNNLAVILSLIEIQGQENTKSTDELIKQLHDRVNTIAIGHQLFSYDLDTTEKSFVNVKQYANTIFQTKQSATTKKCNYIVEASDIQLKVDIALPFGLVLNELITNSIKHAKPSKNKDLELQLNLIAKDKTIEVIYKDNGDFFPDNANPEAMGIYIIKGMLNQISGTYNRKQSTFFITIPYAKTS</sequence>
<keyword evidence="9" id="KW-0812">Transmembrane</keyword>
<gene>
    <name evidence="11" type="ORF">GCM10022292_29430</name>
</gene>
<dbReference type="PROSITE" id="PS50005">
    <property type="entry name" value="TPR"/>
    <property type="match status" value="1"/>
</dbReference>
<dbReference type="Proteomes" id="UP001501682">
    <property type="component" value="Unassembled WGS sequence"/>
</dbReference>
<accession>A0ABP8D0T4</accession>
<evidence type="ECO:0000256" key="9">
    <source>
        <dbReference type="SAM" id="Phobius"/>
    </source>
</evidence>
<protein>
    <recommendedName>
        <fullName evidence="2">histidine kinase</fullName>
        <ecNumber evidence="2">2.7.13.3</ecNumber>
    </recommendedName>
</protein>
<dbReference type="InterPro" id="IPR036890">
    <property type="entry name" value="HATPase_C_sf"/>
</dbReference>
<name>A0ABP8D0T4_9FLAO</name>